<keyword evidence="4" id="KW-1185">Reference proteome</keyword>
<dbReference type="GO" id="GO:0016787">
    <property type="term" value="F:hydrolase activity"/>
    <property type="evidence" value="ECO:0007669"/>
    <property type="project" value="UniProtKB-KW"/>
</dbReference>
<gene>
    <name evidence="3" type="primary">dhaA_2</name>
    <name evidence="3" type="ORF">Pth03_56990</name>
</gene>
<comment type="caution">
    <text evidence="3">The sequence shown here is derived from an EMBL/GenBank/DDBJ whole genome shotgun (WGS) entry which is preliminary data.</text>
</comment>
<dbReference type="PANTHER" id="PTHR43329">
    <property type="entry name" value="EPOXIDE HYDROLASE"/>
    <property type="match status" value="1"/>
</dbReference>
<feature type="domain" description="AB hydrolase-1" evidence="2">
    <location>
        <begin position="29"/>
        <end position="277"/>
    </location>
</feature>
<dbReference type="EMBL" id="BOOR01000050">
    <property type="protein sequence ID" value="GII57310.1"/>
    <property type="molecule type" value="Genomic_DNA"/>
</dbReference>
<evidence type="ECO:0000313" key="3">
    <source>
        <dbReference type="EMBL" id="GII57310.1"/>
    </source>
</evidence>
<accession>A0A8J3V786</accession>
<evidence type="ECO:0000259" key="2">
    <source>
        <dbReference type="Pfam" id="PF00561"/>
    </source>
</evidence>
<dbReference type="PRINTS" id="PR00412">
    <property type="entry name" value="EPOXHYDRLASE"/>
</dbReference>
<dbReference type="Gene3D" id="3.40.50.1820">
    <property type="entry name" value="alpha/beta hydrolase"/>
    <property type="match status" value="1"/>
</dbReference>
<proteinExistence type="predicted"/>
<dbReference type="SUPFAM" id="SSF53474">
    <property type="entry name" value="alpha/beta-Hydrolases"/>
    <property type="match status" value="1"/>
</dbReference>
<dbReference type="Proteomes" id="UP000605992">
    <property type="component" value="Unassembled WGS sequence"/>
</dbReference>
<keyword evidence="1" id="KW-0378">Hydrolase</keyword>
<dbReference type="NCBIfam" id="NF002938">
    <property type="entry name" value="PRK03592.1"/>
    <property type="match status" value="1"/>
</dbReference>
<sequence length="304" mass="34268">MNTRPYAEKKFAEINGVRMAYLDEGEGRAIVFQHGNPTSAYLWRNVMPHLEGLGRLIACDLVGMGDSGKLPDSGPDRYSYQEQRDYLFALWEHLDLGDGVVLVLHDWGSALGFDWAFHNQDRVAGIAYMEAIVAPATWNDRRDSSRRTFQALRSTAGESMVLTDNAFVEQVLPRGILRDLSEEEMAVYRTPYLTPGESRRPTLSWPRQLPIDGEPAEVVRIVEEYGRWLATSTVPKLFVNADPGVLLIRGPRDFCRTWPNQTEVTVPGRHFVQEDSPDLIGAAVADFVRDIRGTRPDRHAVSPE</sequence>
<evidence type="ECO:0000256" key="1">
    <source>
        <dbReference type="ARBA" id="ARBA00022801"/>
    </source>
</evidence>
<dbReference type="InterPro" id="IPR000639">
    <property type="entry name" value="Epox_hydrolase-like"/>
</dbReference>
<dbReference type="InterPro" id="IPR000073">
    <property type="entry name" value="AB_hydrolase_1"/>
</dbReference>
<dbReference type="InterPro" id="IPR029058">
    <property type="entry name" value="AB_hydrolase_fold"/>
</dbReference>
<name>A0A8J3V786_9ACTN</name>
<dbReference type="AlphaFoldDB" id="A0A8J3V786"/>
<dbReference type="Pfam" id="PF00561">
    <property type="entry name" value="Abhydrolase_1"/>
    <property type="match status" value="1"/>
</dbReference>
<organism evidence="3 4">
    <name type="scientific">Planotetraspora thailandica</name>
    <dbReference type="NCBI Taxonomy" id="487172"/>
    <lineage>
        <taxon>Bacteria</taxon>
        <taxon>Bacillati</taxon>
        <taxon>Actinomycetota</taxon>
        <taxon>Actinomycetes</taxon>
        <taxon>Streptosporangiales</taxon>
        <taxon>Streptosporangiaceae</taxon>
        <taxon>Planotetraspora</taxon>
    </lineage>
</organism>
<protein>
    <submittedName>
        <fullName evidence="3">Haloalkane dehalogenase</fullName>
    </submittedName>
</protein>
<evidence type="ECO:0000313" key="4">
    <source>
        <dbReference type="Proteomes" id="UP000605992"/>
    </source>
</evidence>
<dbReference type="RefSeq" id="WP_203947443.1">
    <property type="nucleotide sequence ID" value="NZ_BOOR01000050.1"/>
</dbReference>
<reference evidence="3" key="1">
    <citation type="submission" date="2021-01" db="EMBL/GenBank/DDBJ databases">
        <title>Whole genome shotgun sequence of Planotetraspora thailandica NBRC 104271.</title>
        <authorList>
            <person name="Komaki H."/>
            <person name="Tamura T."/>
        </authorList>
    </citation>
    <scope>NUCLEOTIDE SEQUENCE</scope>
    <source>
        <strain evidence="3">NBRC 104271</strain>
    </source>
</reference>